<dbReference type="InterPro" id="IPR028098">
    <property type="entry name" value="Glyco_trans_4-like_N"/>
</dbReference>
<dbReference type="PANTHER" id="PTHR12526:SF630">
    <property type="entry name" value="GLYCOSYLTRANSFERASE"/>
    <property type="match status" value="1"/>
</dbReference>
<proteinExistence type="predicted"/>
<dbReference type="Pfam" id="PF13439">
    <property type="entry name" value="Glyco_transf_4"/>
    <property type="match status" value="1"/>
</dbReference>
<evidence type="ECO:0000259" key="2">
    <source>
        <dbReference type="Pfam" id="PF13439"/>
    </source>
</evidence>
<dbReference type="InterPro" id="IPR001296">
    <property type="entry name" value="Glyco_trans_1"/>
</dbReference>
<evidence type="ECO:0000259" key="1">
    <source>
        <dbReference type="Pfam" id="PF00534"/>
    </source>
</evidence>
<dbReference type="GO" id="GO:1901135">
    <property type="term" value="P:carbohydrate derivative metabolic process"/>
    <property type="evidence" value="ECO:0007669"/>
    <property type="project" value="UniProtKB-ARBA"/>
</dbReference>
<dbReference type="Pfam" id="PF00534">
    <property type="entry name" value="Glycos_transf_1"/>
    <property type="match status" value="1"/>
</dbReference>
<dbReference type="EMBL" id="CACVAY010000098">
    <property type="protein sequence ID" value="CAA6820279.1"/>
    <property type="molecule type" value="Genomic_DNA"/>
</dbReference>
<feature type="domain" description="Glycosyltransferase subfamily 4-like N-terminal" evidence="2">
    <location>
        <begin position="20"/>
        <end position="182"/>
    </location>
</feature>
<reference evidence="3" key="1">
    <citation type="submission" date="2020-01" db="EMBL/GenBank/DDBJ databases">
        <authorList>
            <person name="Meier V. D."/>
            <person name="Meier V D."/>
        </authorList>
    </citation>
    <scope>NUCLEOTIDE SEQUENCE</scope>
    <source>
        <strain evidence="3">HLG_WM_MAG_07</strain>
    </source>
</reference>
<protein>
    <submittedName>
        <fullName evidence="3">Exopolysaccharide biosynthesis glycosyltransferase EpsF</fullName>
    </submittedName>
</protein>
<dbReference type="PANTHER" id="PTHR12526">
    <property type="entry name" value="GLYCOSYLTRANSFERASE"/>
    <property type="match status" value="1"/>
</dbReference>
<evidence type="ECO:0000313" key="3">
    <source>
        <dbReference type="EMBL" id="CAA6820279.1"/>
    </source>
</evidence>
<dbReference type="CDD" id="cd03808">
    <property type="entry name" value="GT4_CapM-like"/>
    <property type="match status" value="1"/>
</dbReference>
<dbReference type="GO" id="GO:0016757">
    <property type="term" value="F:glycosyltransferase activity"/>
    <property type="evidence" value="ECO:0007669"/>
    <property type="project" value="InterPro"/>
</dbReference>
<keyword evidence="3" id="KW-0808">Transferase</keyword>
<feature type="domain" description="Glycosyl transferase family 1" evidence="1">
    <location>
        <begin position="197"/>
        <end position="347"/>
    </location>
</feature>
<name>A0A6S6U0P5_9GAMM</name>
<sequence>MKKIESGNVNIVIMITKGDIGGAQIHVKDLAVSLQEFGNRVTVFVGEKDTFTDMLEGLNIHYRIIENLVREINPIRDVKAYREIRGHLKDIQPDLVSLHSSKAGILGRLIAAMNKIPATFTAHGWAFTDGVDPKKQFLYAMIERVTALLPARIIAVSHYDRGIALKHKVCKAEKVVAVQNGMPDISPDLFAEASRAPPRIIMVARFKSPKDHEALVDALNELKELPWELILVGGDGGTQAAVEAKIVKLGLQEKINILGYRSDIDKLIASSQLFVLISRWEGFPLSILEAMRAKLPIIASNVGGVGEMIIDGQTGYLVNNHDELVAQLKILVGDPEKRTQMGLSARESYQKSFTLKVQLDKTFKIYNELLVK</sequence>
<organism evidence="3">
    <name type="scientific">uncultured Thiotrichaceae bacterium</name>
    <dbReference type="NCBI Taxonomy" id="298394"/>
    <lineage>
        <taxon>Bacteria</taxon>
        <taxon>Pseudomonadati</taxon>
        <taxon>Pseudomonadota</taxon>
        <taxon>Gammaproteobacteria</taxon>
        <taxon>Thiotrichales</taxon>
        <taxon>Thiotrichaceae</taxon>
        <taxon>environmental samples</taxon>
    </lineage>
</organism>
<gene>
    <name evidence="3" type="ORF">HELGO_WM19192</name>
</gene>
<accession>A0A6S6U0P5</accession>
<dbReference type="AlphaFoldDB" id="A0A6S6U0P5"/>
<dbReference type="Gene3D" id="3.40.50.2000">
    <property type="entry name" value="Glycogen Phosphorylase B"/>
    <property type="match status" value="2"/>
</dbReference>
<dbReference type="SUPFAM" id="SSF53756">
    <property type="entry name" value="UDP-Glycosyltransferase/glycogen phosphorylase"/>
    <property type="match status" value="1"/>
</dbReference>